<comment type="caution">
    <text evidence="2">The sequence shown here is derived from an EMBL/GenBank/DDBJ whole genome shotgun (WGS) entry which is preliminary data.</text>
</comment>
<accession>A0A542DMT9</accession>
<name>A0A542DMT9_AMYCI</name>
<protein>
    <recommendedName>
        <fullName evidence="4">Small secreted protein</fullName>
    </recommendedName>
</protein>
<dbReference type="OrthoDB" id="3635905at2"/>
<gene>
    <name evidence="2" type="ORF">FB471_4204</name>
</gene>
<dbReference type="RefSeq" id="WP_142000090.1">
    <property type="nucleotide sequence ID" value="NZ_VFML01000001.1"/>
</dbReference>
<reference evidence="2 3" key="1">
    <citation type="submission" date="2019-06" db="EMBL/GenBank/DDBJ databases">
        <title>Sequencing the genomes of 1000 actinobacteria strains.</title>
        <authorList>
            <person name="Klenk H.-P."/>
        </authorList>
    </citation>
    <scope>NUCLEOTIDE SEQUENCE [LARGE SCALE GENOMIC DNA]</scope>
    <source>
        <strain evidence="2 3">DSM 45679</strain>
    </source>
</reference>
<proteinExistence type="predicted"/>
<dbReference type="Proteomes" id="UP000320876">
    <property type="component" value="Unassembled WGS sequence"/>
</dbReference>
<keyword evidence="3" id="KW-1185">Reference proteome</keyword>
<feature type="chain" id="PRO_5038997608" description="Small secreted protein" evidence="1">
    <location>
        <begin position="26"/>
        <end position="140"/>
    </location>
</feature>
<evidence type="ECO:0000313" key="3">
    <source>
        <dbReference type="Proteomes" id="UP000320876"/>
    </source>
</evidence>
<keyword evidence="1" id="KW-0732">Signal</keyword>
<evidence type="ECO:0008006" key="4">
    <source>
        <dbReference type="Google" id="ProtNLM"/>
    </source>
</evidence>
<evidence type="ECO:0000256" key="1">
    <source>
        <dbReference type="SAM" id="SignalP"/>
    </source>
</evidence>
<organism evidence="2 3">
    <name type="scientific">Amycolatopsis cihanbeyliensis</name>
    <dbReference type="NCBI Taxonomy" id="1128664"/>
    <lineage>
        <taxon>Bacteria</taxon>
        <taxon>Bacillati</taxon>
        <taxon>Actinomycetota</taxon>
        <taxon>Actinomycetes</taxon>
        <taxon>Pseudonocardiales</taxon>
        <taxon>Pseudonocardiaceae</taxon>
        <taxon>Amycolatopsis</taxon>
    </lineage>
</organism>
<dbReference type="AlphaFoldDB" id="A0A542DMT9"/>
<sequence>MMGRNRKIRAAAGLFALLCLPLAGCGEDLGNAVNDADQAIDQAQGAMDKAGACSEALGITADFNPEVPDPQQLQAEAGEKANQLQELGNQVADASLRESLLAMADGYVEVERAKADRLANMNDWIRKQSENLENLRQICL</sequence>
<evidence type="ECO:0000313" key="2">
    <source>
        <dbReference type="EMBL" id="TQJ04411.1"/>
    </source>
</evidence>
<dbReference type="EMBL" id="VFML01000001">
    <property type="protein sequence ID" value="TQJ04411.1"/>
    <property type="molecule type" value="Genomic_DNA"/>
</dbReference>
<feature type="signal peptide" evidence="1">
    <location>
        <begin position="1"/>
        <end position="25"/>
    </location>
</feature>